<dbReference type="GO" id="GO:0045292">
    <property type="term" value="P:mRNA cis splicing, via spliceosome"/>
    <property type="evidence" value="ECO:0007669"/>
    <property type="project" value="TreeGrafter"/>
</dbReference>
<proteinExistence type="predicted"/>
<dbReference type="Pfam" id="PF03517">
    <property type="entry name" value="Voldacs"/>
    <property type="match status" value="1"/>
</dbReference>
<evidence type="ECO:0000256" key="1">
    <source>
        <dbReference type="ARBA" id="ARBA00004123"/>
    </source>
</evidence>
<dbReference type="AlphaFoldDB" id="A0A0D0B5P4"/>
<dbReference type="OrthoDB" id="19714at2759"/>
<dbReference type="PANTHER" id="PTHR21399">
    <property type="entry name" value="CHLORIDE CONDUCTANCE REGULATORY PROTEIN ICLN"/>
    <property type="match status" value="1"/>
</dbReference>
<dbReference type="HOGENOM" id="CLU_077804_3_0_1"/>
<evidence type="ECO:0000256" key="4">
    <source>
        <dbReference type="ARBA" id="ARBA00023242"/>
    </source>
</evidence>
<dbReference type="Gene3D" id="2.30.29.30">
    <property type="entry name" value="Pleckstrin-homology domain (PH domain)/Phosphotyrosine-binding domain (PTB)"/>
    <property type="match status" value="1"/>
</dbReference>
<dbReference type="STRING" id="930992.A0A0D0B5P4"/>
<evidence type="ECO:0008006" key="7">
    <source>
        <dbReference type="Google" id="ProtNLM"/>
    </source>
</evidence>
<dbReference type="GO" id="GO:0005829">
    <property type="term" value="C:cytosol"/>
    <property type="evidence" value="ECO:0007669"/>
    <property type="project" value="TreeGrafter"/>
</dbReference>
<keyword evidence="6" id="KW-1185">Reference proteome</keyword>
<evidence type="ECO:0000313" key="5">
    <source>
        <dbReference type="EMBL" id="KIK45199.1"/>
    </source>
</evidence>
<evidence type="ECO:0000256" key="3">
    <source>
        <dbReference type="ARBA" id="ARBA00022490"/>
    </source>
</evidence>
<keyword evidence="3" id="KW-0963">Cytoplasm</keyword>
<reference evidence="5 6" key="1">
    <citation type="submission" date="2014-04" db="EMBL/GenBank/DDBJ databases">
        <authorList>
            <consortium name="DOE Joint Genome Institute"/>
            <person name="Kuo A."/>
            <person name="Ruytinx J."/>
            <person name="Rineau F."/>
            <person name="Colpaert J."/>
            <person name="Kohler A."/>
            <person name="Nagy L.G."/>
            <person name="Floudas D."/>
            <person name="Copeland A."/>
            <person name="Barry K.W."/>
            <person name="Cichocki N."/>
            <person name="Veneault-Fourrey C."/>
            <person name="LaButti K."/>
            <person name="Lindquist E.A."/>
            <person name="Lipzen A."/>
            <person name="Lundell T."/>
            <person name="Morin E."/>
            <person name="Murat C."/>
            <person name="Sun H."/>
            <person name="Tunlid A."/>
            <person name="Henrissat B."/>
            <person name="Grigoriev I.V."/>
            <person name="Hibbett D.S."/>
            <person name="Martin F."/>
            <person name="Nordberg H.P."/>
            <person name="Cantor M.N."/>
            <person name="Hua S.X."/>
        </authorList>
    </citation>
    <scope>NUCLEOTIDE SEQUENCE [LARGE SCALE GENOMIC DNA]</scope>
    <source>
        <strain evidence="5 6">UH-Slu-Lm8-n1</strain>
    </source>
</reference>
<reference evidence="6" key="2">
    <citation type="submission" date="2015-01" db="EMBL/GenBank/DDBJ databases">
        <title>Evolutionary Origins and Diversification of the Mycorrhizal Mutualists.</title>
        <authorList>
            <consortium name="DOE Joint Genome Institute"/>
            <consortium name="Mycorrhizal Genomics Consortium"/>
            <person name="Kohler A."/>
            <person name="Kuo A."/>
            <person name="Nagy L.G."/>
            <person name="Floudas D."/>
            <person name="Copeland A."/>
            <person name="Barry K.W."/>
            <person name="Cichocki N."/>
            <person name="Veneault-Fourrey C."/>
            <person name="LaButti K."/>
            <person name="Lindquist E.A."/>
            <person name="Lipzen A."/>
            <person name="Lundell T."/>
            <person name="Morin E."/>
            <person name="Murat C."/>
            <person name="Riley R."/>
            <person name="Ohm R."/>
            <person name="Sun H."/>
            <person name="Tunlid A."/>
            <person name="Henrissat B."/>
            <person name="Grigoriev I.V."/>
            <person name="Hibbett D.S."/>
            <person name="Martin F."/>
        </authorList>
    </citation>
    <scope>NUCLEOTIDE SEQUENCE [LARGE SCALE GENOMIC DNA]</scope>
    <source>
        <strain evidence="6">UH-Slu-Lm8-n1</strain>
    </source>
</reference>
<dbReference type="GO" id="GO:0000387">
    <property type="term" value="P:spliceosomal snRNP assembly"/>
    <property type="evidence" value="ECO:0007669"/>
    <property type="project" value="TreeGrafter"/>
</dbReference>
<accession>A0A0D0B5P4</accession>
<dbReference type="InParanoid" id="A0A0D0B5P4"/>
<dbReference type="EMBL" id="KN835177">
    <property type="protein sequence ID" value="KIK45199.1"/>
    <property type="molecule type" value="Genomic_DNA"/>
</dbReference>
<evidence type="ECO:0000313" key="6">
    <source>
        <dbReference type="Proteomes" id="UP000054485"/>
    </source>
</evidence>
<comment type="subcellular location">
    <subcellularLocation>
        <location evidence="2">Cytoplasm</location>
    </subcellularLocation>
    <subcellularLocation>
        <location evidence="1">Nucleus</location>
    </subcellularLocation>
</comment>
<dbReference type="PANTHER" id="PTHR21399:SF0">
    <property type="entry name" value="METHYLOSOME SUBUNIT PICLN"/>
    <property type="match status" value="1"/>
</dbReference>
<dbReference type="Proteomes" id="UP000054485">
    <property type="component" value="Unassembled WGS sequence"/>
</dbReference>
<protein>
    <recommendedName>
        <fullName evidence="7">Regulator of volume decrease after cellular swelling-domain-containing protein</fullName>
    </recommendedName>
</protein>
<sequence>MVSTTLISSVPQYVSAEEHRNIVGSTPTSFNDIPPVLRHKEDNVRVMLDPPLPTFTEQDGANGTLFVIESALVFMSSTGVGFQVPYPAITLHAIARPESGPSIYCQLDELAEEPGAVESTENDEASDMRELSIIPSNPASLEPIFEAMSLCASLHPDPNVSDDDDLNEAFMDEGAFETFTGEEGDELSEVGRAALEHLESIIIDPYHPDKNGINGDGGH</sequence>
<gene>
    <name evidence="5" type="ORF">CY34DRAFT_560460</name>
</gene>
<organism evidence="5 6">
    <name type="scientific">Suillus luteus UH-Slu-Lm8-n1</name>
    <dbReference type="NCBI Taxonomy" id="930992"/>
    <lineage>
        <taxon>Eukaryota</taxon>
        <taxon>Fungi</taxon>
        <taxon>Dikarya</taxon>
        <taxon>Basidiomycota</taxon>
        <taxon>Agaricomycotina</taxon>
        <taxon>Agaricomycetes</taxon>
        <taxon>Agaricomycetidae</taxon>
        <taxon>Boletales</taxon>
        <taxon>Suillineae</taxon>
        <taxon>Suillaceae</taxon>
        <taxon>Suillus</taxon>
    </lineage>
</organism>
<name>A0A0D0B5P4_9AGAM</name>
<dbReference type="InterPro" id="IPR039924">
    <property type="entry name" value="ICln/Lot5/Saf5"/>
</dbReference>
<keyword evidence="4" id="KW-0539">Nucleus</keyword>
<evidence type="ECO:0000256" key="2">
    <source>
        <dbReference type="ARBA" id="ARBA00004496"/>
    </source>
</evidence>
<dbReference type="GO" id="GO:0005681">
    <property type="term" value="C:spliceosomal complex"/>
    <property type="evidence" value="ECO:0007669"/>
    <property type="project" value="TreeGrafter"/>
</dbReference>
<dbReference type="InterPro" id="IPR011993">
    <property type="entry name" value="PH-like_dom_sf"/>
</dbReference>
<dbReference type="GO" id="GO:0034715">
    <property type="term" value="C:pICln-Sm protein complex"/>
    <property type="evidence" value="ECO:0007669"/>
    <property type="project" value="TreeGrafter"/>
</dbReference>